<evidence type="ECO:0000313" key="3">
    <source>
        <dbReference type="EMBL" id="KAK0666522.1"/>
    </source>
</evidence>
<dbReference type="PANTHER" id="PTHR43591">
    <property type="entry name" value="METHYLTRANSFERASE"/>
    <property type="match status" value="1"/>
</dbReference>
<sequence length="265" mass="29279">MASSPVDKTQFQTLAPSYLTVDQLPCSQLEAQLIASALGDCTSLSILDLAGGTGFHARRAVVAANAARVDVVDISPEMLRLGQANTVEQLGIELAKRLRWFEGDLTRPLDIAELQHNYDIVMVNWLFDHAGSMDDLRQMWENIVRYIKPGGKFIGVRALNPKAGYLSEERKGKYGITVSEVEEIEEGRGLRYLVTAMTEPERFRFVSTSMEDSMLLRDEYAKELGMEGFEVVPVGGMGLVQGDEEFWEELVGEPFLGVVVASKGG</sequence>
<accession>A0AA39Z925</accession>
<dbReference type="AlphaFoldDB" id="A0AA39Z925"/>
<gene>
    <name evidence="3" type="ORF">QBC41DRAFT_397924</name>
</gene>
<keyword evidence="3" id="KW-0808">Transferase</keyword>
<proteinExistence type="inferred from homology"/>
<reference evidence="3" key="1">
    <citation type="submission" date="2023-06" db="EMBL/GenBank/DDBJ databases">
        <title>Genome-scale phylogeny and comparative genomics of the fungal order Sordariales.</title>
        <authorList>
            <consortium name="Lawrence Berkeley National Laboratory"/>
            <person name="Hensen N."/>
            <person name="Bonometti L."/>
            <person name="Westerberg I."/>
            <person name="Brannstrom I.O."/>
            <person name="Guillou S."/>
            <person name="Cros-Aarteil S."/>
            <person name="Calhoun S."/>
            <person name="Haridas S."/>
            <person name="Kuo A."/>
            <person name="Mondo S."/>
            <person name="Pangilinan J."/>
            <person name="Riley R."/>
            <person name="Labutti K."/>
            <person name="Andreopoulos B."/>
            <person name="Lipzen A."/>
            <person name="Chen C."/>
            <person name="Yanf M."/>
            <person name="Daum C."/>
            <person name="Ng V."/>
            <person name="Clum A."/>
            <person name="Steindorff A."/>
            <person name="Ohm R."/>
            <person name="Martin F."/>
            <person name="Silar P."/>
            <person name="Natvig D."/>
            <person name="Lalanne C."/>
            <person name="Gautier V."/>
            <person name="Ament-Velasquez S.L."/>
            <person name="Kruys A."/>
            <person name="Hutchinson M.I."/>
            <person name="Powell A.J."/>
            <person name="Barry K."/>
            <person name="Miller A.N."/>
            <person name="Grigoriev I.V."/>
            <person name="Debuchy R."/>
            <person name="Gladieux P."/>
            <person name="Thoren M.H."/>
            <person name="Johannesson H."/>
        </authorList>
    </citation>
    <scope>NUCLEOTIDE SEQUENCE</scope>
    <source>
        <strain evidence="3">CBS 307.81</strain>
    </source>
</reference>
<feature type="domain" description="Methyltransferase" evidence="2">
    <location>
        <begin position="46"/>
        <end position="151"/>
    </location>
</feature>
<dbReference type="Proteomes" id="UP001174997">
    <property type="component" value="Unassembled WGS sequence"/>
</dbReference>
<dbReference type="GO" id="GO:0008168">
    <property type="term" value="F:methyltransferase activity"/>
    <property type="evidence" value="ECO:0007669"/>
    <property type="project" value="UniProtKB-KW"/>
</dbReference>
<organism evidence="3 4">
    <name type="scientific">Cercophora samala</name>
    <dbReference type="NCBI Taxonomy" id="330535"/>
    <lineage>
        <taxon>Eukaryota</taxon>
        <taxon>Fungi</taxon>
        <taxon>Dikarya</taxon>
        <taxon>Ascomycota</taxon>
        <taxon>Pezizomycotina</taxon>
        <taxon>Sordariomycetes</taxon>
        <taxon>Sordariomycetidae</taxon>
        <taxon>Sordariales</taxon>
        <taxon>Lasiosphaeriaceae</taxon>
        <taxon>Cercophora</taxon>
    </lineage>
</organism>
<keyword evidence="4" id="KW-1185">Reference proteome</keyword>
<dbReference type="CDD" id="cd02440">
    <property type="entry name" value="AdoMet_MTases"/>
    <property type="match status" value="1"/>
</dbReference>
<dbReference type="Pfam" id="PF13649">
    <property type="entry name" value="Methyltransf_25"/>
    <property type="match status" value="1"/>
</dbReference>
<evidence type="ECO:0000313" key="4">
    <source>
        <dbReference type="Proteomes" id="UP001174997"/>
    </source>
</evidence>
<dbReference type="InterPro" id="IPR041698">
    <property type="entry name" value="Methyltransf_25"/>
</dbReference>
<protein>
    <submittedName>
        <fullName evidence="3">S-adenosyl-L-methionine-dependent methyltransferase</fullName>
    </submittedName>
</protein>
<dbReference type="EMBL" id="JAULSY010000086">
    <property type="protein sequence ID" value="KAK0666522.1"/>
    <property type="molecule type" value="Genomic_DNA"/>
</dbReference>
<dbReference type="InterPro" id="IPR029063">
    <property type="entry name" value="SAM-dependent_MTases_sf"/>
</dbReference>
<comment type="similarity">
    <text evidence="1">Belongs to the methyltransferase superfamily. LaeA methyltransferase family.</text>
</comment>
<comment type="caution">
    <text evidence="3">The sequence shown here is derived from an EMBL/GenBank/DDBJ whole genome shotgun (WGS) entry which is preliminary data.</text>
</comment>
<keyword evidence="3" id="KW-0489">Methyltransferase</keyword>
<dbReference type="SUPFAM" id="SSF53335">
    <property type="entry name" value="S-adenosyl-L-methionine-dependent methyltransferases"/>
    <property type="match status" value="1"/>
</dbReference>
<name>A0AA39Z925_9PEZI</name>
<evidence type="ECO:0000259" key="2">
    <source>
        <dbReference type="Pfam" id="PF13649"/>
    </source>
</evidence>
<dbReference type="GO" id="GO:0032259">
    <property type="term" value="P:methylation"/>
    <property type="evidence" value="ECO:0007669"/>
    <property type="project" value="UniProtKB-KW"/>
</dbReference>
<evidence type="ECO:0000256" key="1">
    <source>
        <dbReference type="ARBA" id="ARBA00038158"/>
    </source>
</evidence>
<dbReference type="Gene3D" id="3.40.50.150">
    <property type="entry name" value="Vaccinia Virus protein VP39"/>
    <property type="match status" value="1"/>
</dbReference>